<organism evidence="5 6">
    <name type="scientific">Gemmatirosa kalamazoonensis</name>
    <dbReference type="NCBI Taxonomy" id="861299"/>
    <lineage>
        <taxon>Bacteria</taxon>
        <taxon>Pseudomonadati</taxon>
        <taxon>Gemmatimonadota</taxon>
        <taxon>Gemmatimonadia</taxon>
        <taxon>Gemmatimonadales</taxon>
        <taxon>Gemmatimonadaceae</taxon>
        <taxon>Gemmatirosa</taxon>
    </lineage>
</organism>
<dbReference type="PANTHER" id="PTHR10513:SF35">
    <property type="entry name" value="DEOXYADENOSINE KINASE"/>
    <property type="match status" value="1"/>
</dbReference>
<dbReference type="KEGG" id="gba:J421_0262"/>
<feature type="binding site" evidence="2">
    <location>
        <position position="89"/>
    </location>
    <ligand>
        <name>substrate</name>
    </ligand>
</feature>
<dbReference type="InterPro" id="IPR031314">
    <property type="entry name" value="DNK_dom"/>
</dbReference>
<feature type="binding site" evidence="3">
    <location>
        <begin position="143"/>
        <end position="147"/>
    </location>
    <ligand>
        <name>ATP</name>
        <dbReference type="ChEBI" id="CHEBI:30616"/>
    </ligand>
</feature>
<evidence type="ECO:0000256" key="3">
    <source>
        <dbReference type="PIRSR" id="PIRSR000705-3"/>
    </source>
</evidence>
<evidence type="ECO:0000256" key="1">
    <source>
        <dbReference type="PIRSR" id="PIRSR000705-1"/>
    </source>
</evidence>
<dbReference type="InterPro" id="IPR050566">
    <property type="entry name" value="Deoxyribonucleoside_kinase"/>
</dbReference>
<protein>
    <submittedName>
        <fullName evidence="5">Deoxynucleoside kinase</fullName>
    </submittedName>
</protein>
<dbReference type="OrthoDB" id="9776634at2"/>
<feature type="domain" description="Deoxynucleoside kinase" evidence="4">
    <location>
        <begin position="3"/>
        <end position="204"/>
    </location>
</feature>
<dbReference type="CDD" id="cd01673">
    <property type="entry name" value="dNK"/>
    <property type="match status" value="1"/>
</dbReference>
<dbReference type="GO" id="GO:0005524">
    <property type="term" value="F:ATP binding"/>
    <property type="evidence" value="ECO:0007669"/>
    <property type="project" value="UniProtKB-KW"/>
</dbReference>
<keyword evidence="5" id="KW-0418">Kinase</keyword>
<dbReference type="InterPro" id="IPR002624">
    <property type="entry name" value="DCK/DGK"/>
</dbReference>
<keyword evidence="5" id="KW-0808">Transferase</keyword>
<dbReference type="RefSeq" id="WP_025409355.1">
    <property type="nucleotide sequence ID" value="NZ_CP007128.1"/>
</dbReference>
<dbReference type="PANTHER" id="PTHR10513">
    <property type="entry name" value="DEOXYNUCLEOSIDE KINASE"/>
    <property type="match status" value="1"/>
</dbReference>
<dbReference type="Gene3D" id="3.40.50.300">
    <property type="entry name" value="P-loop containing nucleotide triphosphate hydrolases"/>
    <property type="match status" value="1"/>
</dbReference>
<dbReference type="AlphaFoldDB" id="W0R9N0"/>
<dbReference type="EMBL" id="CP007128">
    <property type="protein sequence ID" value="AHG87799.1"/>
    <property type="molecule type" value="Genomic_DNA"/>
</dbReference>
<dbReference type="GO" id="GO:0019136">
    <property type="term" value="F:deoxynucleoside kinase activity"/>
    <property type="evidence" value="ECO:0007669"/>
    <property type="project" value="InterPro"/>
</dbReference>
<feature type="binding site" evidence="2">
    <location>
        <position position="152"/>
    </location>
    <ligand>
        <name>substrate</name>
    </ligand>
</feature>
<dbReference type="PIRSF" id="PIRSF000705">
    <property type="entry name" value="DNK"/>
    <property type="match status" value="1"/>
</dbReference>
<dbReference type="STRING" id="861299.J421_0262"/>
<reference evidence="5 6" key="1">
    <citation type="journal article" date="2014" name="Genome Announc.">
        <title>Genome Sequence and Methylome of Soil Bacterium Gemmatirosa kalamazoonensis KBS708T, a Member of the Rarely Cultivated Gemmatimonadetes Phylum.</title>
        <authorList>
            <person name="Debruyn J.M."/>
            <person name="Radosevich M."/>
            <person name="Wommack K.E."/>
            <person name="Polson S.W."/>
            <person name="Hauser L.J."/>
            <person name="Fawaz M.N."/>
            <person name="Korlach J."/>
            <person name="Tsai Y.C."/>
        </authorList>
    </citation>
    <scope>NUCLEOTIDE SEQUENCE [LARGE SCALE GENOMIC DNA]</scope>
    <source>
        <strain evidence="5 6">KBS708</strain>
    </source>
</reference>
<feature type="binding site" evidence="2">
    <location>
        <position position="59"/>
    </location>
    <ligand>
        <name>substrate</name>
    </ligand>
</feature>
<evidence type="ECO:0000313" key="5">
    <source>
        <dbReference type="EMBL" id="AHG87799.1"/>
    </source>
</evidence>
<evidence type="ECO:0000259" key="4">
    <source>
        <dbReference type="Pfam" id="PF01712"/>
    </source>
</evidence>
<feature type="binding site" evidence="3">
    <location>
        <begin position="7"/>
        <end position="15"/>
    </location>
    <ligand>
        <name>ATP</name>
        <dbReference type="ChEBI" id="CHEBI:30616"/>
    </ligand>
</feature>
<sequence>MLIGVAGMVGVGKSTLTRALAARFGLQLAPESVDGENPWLERFYEGGPASMRRWALHLQLHFLATRFASMRHIRAGGGSWILDRTWYEDAEVFARGLYEEHLMTATEWELYERLYAELLHSPGARPPRLLVYLHGPLDVVLGRIARRGRPKERDTDVAYWTALHRRYERWIAGFHRCPVLSIDVRDYDLVADPDAIDAVAARVRRRLEPELPQTELFAARA</sequence>
<evidence type="ECO:0000313" key="6">
    <source>
        <dbReference type="Proteomes" id="UP000019151"/>
    </source>
</evidence>
<dbReference type="InParanoid" id="W0R9N0"/>
<feature type="binding site" evidence="2">
    <location>
        <position position="84"/>
    </location>
    <ligand>
        <name>substrate</name>
    </ligand>
</feature>
<name>W0R9N0_9BACT</name>
<dbReference type="InterPro" id="IPR027417">
    <property type="entry name" value="P-loop_NTPase"/>
</dbReference>
<feature type="binding site" evidence="2">
    <location>
        <position position="44"/>
    </location>
    <ligand>
        <name>substrate</name>
    </ligand>
</feature>
<accession>W0R9N0</accession>
<feature type="active site" description="Proton acceptor" evidence="1">
    <location>
        <position position="83"/>
    </location>
</feature>
<dbReference type="FunCoup" id="W0R9N0">
    <property type="interactions" value="244"/>
</dbReference>
<keyword evidence="6" id="KW-1185">Reference proteome</keyword>
<dbReference type="GO" id="GO:0005737">
    <property type="term" value="C:cytoplasm"/>
    <property type="evidence" value="ECO:0007669"/>
    <property type="project" value="TreeGrafter"/>
</dbReference>
<dbReference type="Pfam" id="PF01712">
    <property type="entry name" value="dNK"/>
    <property type="match status" value="1"/>
</dbReference>
<feature type="binding site" evidence="2">
    <location>
        <position position="31"/>
    </location>
    <ligand>
        <name>substrate</name>
    </ligand>
</feature>
<dbReference type="SUPFAM" id="SSF52540">
    <property type="entry name" value="P-loop containing nucleoside triphosphate hydrolases"/>
    <property type="match status" value="1"/>
</dbReference>
<gene>
    <name evidence="5" type="ORF">J421_0262</name>
</gene>
<keyword evidence="3" id="KW-0067">ATP-binding</keyword>
<keyword evidence="3" id="KW-0547">Nucleotide-binding</keyword>
<proteinExistence type="predicted"/>
<dbReference type="HOGENOM" id="CLU_030466_2_1_0"/>
<dbReference type="Proteomes" id="UP000019151">
    <property type="component" value="Chromosome"/>
</dbReference>
<dbReference type="eggNOG" id="COG1428">
    <property type="taxonomic scope" value="Bacteria"/>
</dbReference>
<evidence type="ECO:0000256" key="2">
    <source>
        <dbReference type="PIRSR" id="PIRSR000705-2"/>
    </source>
</evidence>